<evidence type="ECO:0000256" key="2">
    <source>
        <dbReference type="ARBA" id="ARBA00001947"/>
    </source>
</evidence>
<dbReference type="STRING" id="1227499.C493_19331"/>
<reference evidence="13 14" key="1">
    <citation type="journal article" date="2014" name="PLoS Genet.">
        <title>Phylogenetically driven sequencing of extremely halophilic archaea reveals strategies for static and dynamic osmo-response.</title>
        <authorList>
            <person name="Becker E.A."/>
            <person name="Seitzer P.M."/>
            <person name="Tritt A."/>
            <person name="Larsen D."/>
            <person name="Krusor M."/>
            <person name="Yao A.I."/>
            <person name="Wu D."/>
            <person name="Madern D."/>
            <person name="Eisen J.A."/>
            <person name="Darling A.E."/>
            <person name="Facciotti M.T."/>
        </authorList>
    </citation>
    <scope>NUCLEOTIDE SEQUENCE [LARGE SCALE GENOMIC DNA]</scope>
    <source>
        <strain evidence="13 14">JCM 12255</strain>
    </source>
</reference>
<dbReference type="NCBIfam" id="TIGR01910">
    <property type="entry name" value="DapE-ArgE"/>
    <property type="match status" value="1"/>
</dbReference>
<proteinExistence type="inferred from homology"/>
<dbReference type="GO" id="GO:0046872">
    <property type="term" value="F:metal ion binding"/>
    <property type="evidence" value="ECO:0007669"/>
    <property type="project" value="UniProtKB-KW"/>
</dbReference>
<dbReference type="InterPro" id="IPR002933">
    <property type="entry name" value="Peptidase_M20"/>
</dbReference>
<organism evidence="13 14">
    <name type="scientific">Natronolimnohabitans innermongolicus JCM 12255</name>
    <dbReference type="NCBI Taxonomy" id="1227499"/>
    <lineage>
        <taxon>Archaea</taxon>
        <taxon>Methanobacteriati</taxon>
        <taxon>Methanobacteriota</taxon>
        <taxon>Stenosarchaea group</taxon>
        <taxon>Halobacteria</taxon>
        <taxon>Halobacteriales</taxon>
        <taxon>Natrialbaceae</taxon>
        <taxon>Natronolimnohabitans</taxon>
    </lineage>
</organism>
<evidence type="ECO:0000259" key="12">
    <source>
        <dbReference type="Pfam" id="PF07687"/>
    </source>
</evidence>
<dbReference type="InterPro" id="IPR011650">
    <property type="entry name" value="Peptidase_M20_dimer"/>
</dbReference>
<keyword evidence="7" id="KW-0479">Metal-binding</keyword>
<accession>L9WLR4</accession>
<dbReference type="InterPro" id="IPR050072">
    <property type="entry name" value="Peptidase_M20A"/>
</dbReference>
<dbReference type="CDD" id="cd08659">
    <property type="entry name" value="M20_ArgE_DapE-like"/>
    <property type="match status" value="1"/>
</dbReference>
<keyword evidence="10" id="KW-0170">Cobalt</keyword>
<evidence type="ECO:0000313" key="13">
    <source>
        <dbReference type="EMBL" id="ELY50151.1"/>
    </source>
</evidence>
<name>L9WLR4_9EURY</name>
<evidence type="ECO:0000256" key="10">
    <source>
        <dbReference type="ARBA" id="ARBA00023285"/>
    </source>
</evidence>
<dbReference type="Proteomes" id="UP000011602">
    <property type="component" value="Unassembled WGS sequence"/>
</dbReference>
<dbReference type="SUPFAM" id="SSF55031">
    <property type="entry name" value="Bacterial exopeptidase dimerisation domain"/>
    <property type="match status" value="1"/>
</dbReference>
<dbReference type="UniPathway" id="UPA00034">
    <property type="reaction ID" value="UER00021"/>
</dbReference>
<dbReference type="Pfam" id="PF07687">
    <property type="entry name" value="M20_dimer"/>
    <property type="match status" value="1"/>
</dbReference>
<evidence type="ECO:0000256" key="5">
    <source>
        <dbReference type="ARBA" id="ARBA00011921"/>
    </source>
</evidence>
<dbReference type="RefSeq" id="WP_007261122.1">
    <property type="nucleotide sequence ID" value="NZ_AOHZ01000088.1"/>
</dbReference>
<evidence type="ECO:0000256" key="7">
    <source>
        <dbReference type="ARBA" id="ARBA00022723"/>
    </source>
</evidence>
<comment type="catalytic activity">
    <reaction evidence="11">
        <text>N-succinyl-(2S,6S)-2,6-diaminopimelate + H2O = (2S,6S)-2,6-diaminopimelate + succinate</text>
        <dbReference type="Rhea" id="RHEA:22608"/>
        <dbReference type="ChEBI" id="CHEBI:15377"/>
        <dbReference type="ChEBI" id="CHEBI:30031"/>
        <dbReference type="ChEBI" id="CHEBI:57609"/>
        <dbReference type="ChEBI" id="CHEBI:58087"/>
        <dbReference type="EC" id="3.5.1.18"/>
    </reaction>
</comment>
<evidence type="ECO:0000256" key="3">
    <source>
        <dbReference type="ARBA" id="ARBA00005130"/>
    </source>
</evidence>
<keyword evidence="14" id="KW-1185">Reference proteome</keyword>
<comment type="pathway">
    <text evidence="3">Amino-acid biosynthesis; L-lysine biosynthesis via DAP pathway; LL-2,6-diaminopimelate from (S)-tetrahydrodipicolinate (succinylase route): step 3/3.</text>
</comment>
<keyword evidence="9" id="KW-0862">Zinc</keyword>
<dbReference type="InterPro" id="IPR010182">
    <property type="entry name" value="ArgE/DapE"/>
</dbReference>
<dbReference type="GO" id="GO:0009089">
    <property type="term" value="P:lysine biosynthetic process via diaminopimelate"/>
    <property type="evidence" value="ECO:0007669"/>
    <property type="project" value="UniProtKB-UniPathway"/>
</dbReference>
<evidence type="ECO:0000256" key="11">
    <source>
        <dbReference type="ARBA" id="ARBA00051301"/>
    </source>
</evidence>
<evidence type="ECO:0000256" key="1">
    <source>
        <dbReference type="ARBA" id="ARBA00001941"/>
    </source>
</evidence>
<evidence type="ECO:0000313" key="14">
    <source>
        <dbReference type="Proteomes" id="UP000011602"/>
    </source>
</evidence>
<evidence type="ECO:0000256" key="9">
    <source>
        <dbReference type="ARBA" id="ARBA00022833"/>
    </source>
</evidence>
<protein>
    <recommendedName>
        <fullName evidence="6">Probable succinyl-diaminopimelate desuccinylase</fullName>
        <ecNumber evidence="5">3.5.1.18</ecNumber>
    </recommendedName>
</protein>
<evidence type="ECO:0000256" key="6">
    <source>
        <dbReference type="ARBA" id="ARBA00016853"/>
    </source>
</evidence>
<dbReference type="Pfam" id="PF01546">
    <property type="entry name" value="Peptidase_M20"/>
    <property type="match status" value="1"/>
</dbReference>
<sequence>MDEPSVTESEAAELLAELISFDSLNPPGREAACAEFIVEWLTDAGIDAELVLEPYPDRPQVVATIGDGDGDCDHLVLNGHIDVVPAGDRDRWSVDPFEGVVDDGRVYGRGASDMKSGLAAAMLAAREAANDRLEGTLTLTFAIGEETAEPGTKTLVSDLDADHGIVLEPTELEVQTVGKGLAWYAAQIAGEAGHASRPHTGNNAVDALLEFGECLEDYRSEIADRTHPLIGASLCTPTMVDGGTKENVLAELVELRFDRRFLPSESLADIDQEMNDLFEPIRDQGFDVTVERTRTYEAAEIPTDAPIAETVRSHAAMVAGAPTEPAGKEAATDQRNLVNDAGIPTIIWGPGTPTQAHTVDEWARIDLLVDAVDVLCRTITERCSRTENS</sequence>
<dbReference type="EMBL" id="AOHZ01000088">
    <property type="protein sequence ID" value="ELY50151.1"/>
    <property type="molecule type" value="Genomic_DNA"/>
</dbReference>
<comment type="cofactor">
    <cofactor evidence="1">
        <name>Co(2+)</name>
        <dbReference type="ChEBI" id="CHEBI:48828"/>
    </cofactor>
</comment>
<dbReference type="OrthoDB" id="24854at2157"/>
<evidence type="ECO:0000256" key="4">
    <source>
        <dbReference type="ARBA" id="ARBA00006247"/>
    </source>
</evidence>
<dbReference type="PANTHER" id="PTHR43808">
    <property type="entry name" value="ACETYLORNITHINE DEACETYLASE"/>
    <property type="match status" value="1"/>
</dbReference>
<dbReference type="InterPro" id="IPR036264">
    <property type="entry name" value="Bact_exopeptidase_dim_dom"/>
</dbReference>
<comment type="similarity">
    <text evidence="4">Belongs to the peptidase M20A family.</text>
</comment>
<dbReference type="Gene3D" id="3.30.70.360">
    <property type="match status" value="1"/>
</dbReference>
<dbReference type="EC" id="3.5.1.18" evidence="5"/>
<evidence type="ECO:0000256" key="8">
    <source>
        <dbReference type="ARBA" id="ARBA00022801"/>
    </source>
</evidence>
<feature type="domain" description="Peptidase M20 dimerisation" evidence="12">
    <location>
        <begin position="179"/>
        <end position="280"/>
    </location>
</feature>
<comment type="cofactor">
    <cofactor evidence="2">
        <name>Zn(2+)</name>
        <dbReference type="ChEBI" id="CHEBI:29105"/>
    </cofactor>
</comment>
<dbReference type="AlphaFoldDB" id="L9WLR4"/>
<dbReference type="Gene3D" id="3.40.630.10">
    <property type="entry name" value="Zn peptidases"/>
    <property type="match status" value="2"/>
</dbReference>
<dbReference type="GO" id="GO:0009014">
    <property type="term" value="F:succinyl-diaminopimelate desuccinylase activity"/>
    <property type="evidence" value="ECO:0007669"/>
    <property type="project" value="UniProtKB-EC"/>
</dbReference>
<dbReference type="eggNOG" id="arCOG01107">
    <property type="taxonomic scope" value="Archaea"/>
</dbReference>
<dbReference type="PATRIC" id="fig|1227499.3.peg.3979"/>
<keyword evidence="8" id="KW-0378">Hydrolase</keyword>
<comment type="caution">
    <text evidence="13">The sequence shown here is derived from an EMBL/GenBank/DDBJ whole genome shotgun (WGS) entry which is preliminary data.</text>
</comment>
<dbReference type="SUPFAM" id="SSF53187">
    <property type="entry name" value="Zn-dependent exopeptidases"/>
    <property type="match status" value="1"/>
</dbReference>
<dbReference type="InterPro" id="IPR001261">
    <property type="entry name" value="ArgE/DapE_CS"/>
</dbReference>
<gene>
    <name evidence="13" type="ORF">C493_19331</name>
</gene>
<dbReference type="PROSITE" id="PS00759">
    <property type="entry name" value="ARGE_DAPE_CPG2_2"/>
    <property type="match status" value="1"/>
</dbReference>